<organism evidence="2 3">
    <name type="scientific">Frondihabitans peucedani</name>
    <dbReference type="NCBI Taxonomy" id="598626"/>
    <lineage>
        <taxon>Bacteria</taxon>
        <taxon>Bacillati</taxon>
        <taxon>Actinomycetota</taxon>
        <taxon>Actinomycetes</taxon>
        <taxon>Micrococcales</taxon>
        <taxon>Microbacteriaceae</taxon>
        <taxon>Frondihabitans</taxon>
    </lineage>
</organism>
<dbReference type="InterPro" id="IPR000192">
    <property type="entry name" value="Aminotrans_V_dom"/>
</dbReference>
<accession>A0ABP8DYF0</accession>
<keyword evidence="2" id="KW-0808">Transferase</keyword>
<comment type="caution">
    <text evidence="2">The sequence shown here is derived from an EMBL/GenBank/DDBJ whole genome shotgun (WGS) entry which is preliminary data.</text>
</comment>
<dbReference type="InterPro" id="IPR015421">
    <property type="entry name" value="PyrdxlP-dep_Trfase_major"/>
</dbReference>
<dbReference type="Gene3D" id="3.40.640.10">
    <property type="entry name" value="Type I PLP-dependent aspartate aminotransferase-like (Major domain)"/>
    <property type="match status" value="1"/>
</dbReference>
<protein>
    <submittedName>
        <fullName evidence="2">Aminotransferase class V-fold PLP-dependent enzyme</fullName>
    </submittedName>
</protein>
<evidence type="ECO:0000313" key="2">
    <source>
        <dbReference type="EMBL" id="GAA4264952.1"/>
    </source>
</evidence>
<gene>
    <name evidence="2" type="ORF">GCM10022256_05640</name>
</gene>
<dbReference type="GO" id="GO:0008483">
    <property type="term" value="F:transaminase activity"/>
    <property type="evidence" value="ECO:0007669"/>
    <property type="project" value="UniProtKB-KW"/>
</dbReference>
<dbReference type="InterPro" id="IPR015422">
    <property type="entry name" value="PyrdxlP-dep_Trfase_small"/>
</dbReference>
<dbReference type="Gene3D" id="3.90.1150.10">
    <property type="entry name" value="Aspartate Aminotransferase, domain 1"/>
    <property type="match status" value="1"/>
</dbReference>
<keyword evidence="2" id="KW-0032">Aminotransferase</keyword>
<sequence length="306" mass="32038">MSPVAAGQIAEDSRAAFARLVGVDVSRVAIGSQTSVMVSVIAAAVPDGAELLCVEGDFSSVVAPFVAQDHRGVRVRNVPLEALGDAVRDDTWLVAYSLVQSATGALADDDAVVAAAAAHGARTLVDLTQAAGVLPVDASRYDATVTHAYKWLCSPRGVAFATFEPGFAAILRPVQAGWYAGDDVWASCYGGDLTLAETARRFDVSPAWQAFVGALPALELFASLDLGDVWRHATGLGDELCRRLGIAPQGQAIVTWADPQGQDLLRLTSGGLTVSGRAGRVRIAFHLWNDETDVDRVVSALAPTGQ</sequence>
<dbReference type="Pfam" id="PF00266">
    <property type="entry name" value="Aminotran_5"/>
    <property type="match status" value="1"/>
</dbReference>
<dbReference type="SUPFAM" id="SSF53383">
    <property type="entry name" value="PLP-dependent transferases"/>
    <property type="match status" value="1"/>
</dbReference>
<dbReference type="InterPro" id="IPR015424">
    <property type="entry name" value="PyrdxlP-dep_Trfase"/>
</dbReference>
<dbReference type="PANTHER" id="PTHR43586:SF21">
    <property type="entry name" value="PYRIDOXAL PHOSPHATE (PLP)-DEPENDENT ASPARTATE AMINOTRANSFERASE SUPERFAMILY"/>
    <property type="match status" value="1"/>
</dbReference>
<name>A0ABP8DYF0_9MICO</name>
<reference evidence="3" key="1">
    <citation type="journal article" date="2019" name="Int. J. Syst. Evol. Microbiol.">
        <title>The Global Catalogue of Microorganisms (GCM) 10K type strain sequencing project: providing services to taxonomists for standard genome sequencing and annotation.</title>
        <authorList>
            <consortium name="The Broad Institute Genomics Platform"/>
            <consortium name="The Broad Institute Genome Sequencing Center for Infectious Disease"/>
            <person name="Wu L."/>
            <person name="Ma J."/>
        </authorList>
    </citation>
    <scope>NUCLEOTIDE SEQUENCE [LARGE SCALE GENOMIC DNA]</scope>
    <source>
        <strain evidence="3">JCM 17442</strain>
    </source>
</reference>
<dbReference type="EMBL" id="BAABAU010000001">
    <property type="protein sequence ID" value="GAA4264952.1"/>
    <property type="molecule type" value="Genomic_DNA"/>
</dbReference>
<evidence type="ECO:0000313" key="3">
    <source>
        <dbReference type="Proteomes" id="UP001501594"/>
    </source>
</evidence>
<proteinExistence type="predicted"/>
<dbReference type="PANTHER" id="PTHR43586">
    <property type="entry name" value="CYSTEINE DESULFURASE"/>
    <property type="match status" value="1"/>
</dbReference>
<keyword evidence="3" id="KW-1185">Reference proteome</keyword>
<evidence type="ECO:0000259" key="1">
    <source>
        <dbReference type="Pfam" id="PF00266"/>
    </source>
</evidence>
<feature type="domain" description="Aminotransferase class V" evidence="1">
    <location>
        <begin position="6"/>
        <end position="254"/>
    </location>
</feature>
<dbReference type="Proteomes" id="UP001501594">
    <property type="component" value="Unassembled WGS sequence"/>
</dbReference>